<gene>
    <name evidence="6" type="primary">ackA</name>
    <name evidence="8" type="ORF">C7H19_18645</name>
</gene>
<name>A0A2T1LTZ8_9CHRO</name>
<keyword evidence="6" id="KW-0460">Magnesium</keyword>
<dbReference type="EC" id="2.7.2.1" evidence="6"/>
<dbReference type="EMBL" id="PXOH01000025">
    <property type="protein sequence ID" value="PSF34597.1"/>
    <property type="molecule type" value="Genomic_DNA"/>
</dbReference>
<comment type="caution">
    <text evidence="8">The sequence shown here is derived from an EMBL/GenBank/DDBJ whole genome shotgun (WGS) entry which is preliminary data.</text>
</comment>
<evidence type="ECO:0000256" key="2">
    <source>
        <dbReference type="ARBA" id="ARBA00022679"/>
    </source>
</evidence>
<evidence type="ECO:0000256" key="3">
    <source>
        <dbReference type="ARBA" id="ARBA00022741"/>
    </source>
</evidence>
<comment type="subcellular location">
    <subcellularLocation>
        <location evidence="6">Cytoplasm</location>
    </subcellularLocation>
</comment>
<feature type="binding site" evidence="6">
    <location>
        <position position="390"/>
    </location>
    <ligand>
        <name>Mg(2+)</name>
        <dbReference type="ChEBI" id="CHEBI:18420"/>
    </ligand>
</feature>
<keyword evidence="5 6" id="KW-0067">ATP-binding</keyword>
<dbReference type="NCBIfam" id="TIGR00016">
    <property type="entry name" value="ackA"/>
    <property type="match status" value="1"/>
</dbReference>
<comment type="cofactor">
    <cofactor evidence="6">
        <name>Mg(2+)</name>
        <dbReference type="ChEBI" id="CHEBI:18420"/>
    </cofactor>
    <cofactor evidence="6">
        <name>Mn(2+)</name>
        <dbReference type="ChEBI" id="CHEBI:29035"/>
    </cofactor>
    <text evidence="6">Mg(2+). Can also accept Mn(2+).</text>
</comment>
<dbReference type="Pfam" id="PF00871">
    <property type="entry name" value="Acetate_kinase"/>
    <property type="match status" value="1"/>
</dbReference>
<dbReference type="Gene3D" id="3.30.420.40">
    <property type="match status" value="2"/>
</dbReference>
<dbReference type="PIRSF" id="PIRSF000722">
    <property type="entry name" value="Acetate_prop_kin"/>
    <property type="match status" value="1"/>
</dbReference>
<feature type="binding site" evidence="6">
    <location>
        <begin position="214"/>
        <end position="218"/>
    </location>
    <ligand>
        <name>ATP</name>
        <dbReference type="ChEBI" id="CHEBI:30616"/>
    </ligand>
</feature>
<comment type="subunit">
    <text evidence="6">Homodimer.</text>
</comment>
<feature type="binding site" evidence="6">
    <location>
        <position position="98"/>
    </location>
    <ligand>
        <name>substrate</name>
    </ligand>
</feature>
<dbReference type="GO" id="GO:0005737">
    <property type="term" value="C:cytoplasm"/>
    <property type="evidence" value="ECO:0007669"/>
    <property type="project" value="UniProtKB-SubCell"/>
</dbReference>
<dbReference type="InterPro" id="IPR043129">
    <property type="entry name" value="ATPase_NBD"/>
</dbReference>
<reference evidence="8 9" key="2">
    <citation type="submission" date="2018-03" db="EMBL/GenBank/DDBJ databases">
        <authorList>
            <person name="Keele B.F."/>
        </authorList>
    </citation>
    <scope>NUCLEOTIDE SEQUENCE [LARGE SCALE GENOMIC DNA]</scope>
    <source>
        <strain evidence="8 9">CCALA 016</strain>
    </source>
</reference>
<feature type="active site" description="Proton donor/acceptor" evidence="6">
    <location>
        <position position="155"/>
    </location>
</feature>
<keyword evidence="6" id="KW-0479">Metal-binding</keyword>
<dbReference type="HAMAP" id="MF_00020">
    <property type="entry name" value="Acetate_kinase"/>
    <property type="match status" value="1"/>
</dbReference>
<keyword evidence="3 6" id="KW-0547">Nucleotide-binding</keyword>
<dbReference type="GO" id="GO:0000287">
    <property type="term" value="F:magnesium ion binding"/>
    <property type="evidence" value="ECO:0007669"/>
    <property type="project" value="UniProtKB-UniRule"/>
</dbReference>
<feature type="binding site" evidence="6">
    <location>
        <begin position="337"/>
        <end position="341"/>
    </location>
    <ligand>
        <name>ATP</name>
        <dbReference type="ChEBI" id="CHEBI:30616"/>
    </ligand>
</feature>
<feature type="site" description="Transition state stabilizer" evidence="6">
    <location>
        <position position="186"/>
    </location>
</feature>
<dbReference type="GO" id="GO:0006085">
    <property type="term" value="P:acetyl-CoA biosynthetic process"/>
    <property type="evidence" value="ECO:0007669"/>
    <property type="project" value="UniProtKB-UniRule"/>
</dbReference>
<feature type="binding site" evidence="6">
    <location>
        <position position="14"/>
    </location>
    <ligand>
        <name>ATP</name>
        <dbReference type="ChEBI" id="CHEBI:30616"/>
    </ligand>
</feature>
<comment type="pathway">
    <text evidence="6">Metabolic intermediate biosynthesis; acetyl-CoA biosynthesis; acetyl-CoA from acetate: step 1/2.</text>
</comment>
<feature type="binding site" evidence="6">
    <location>
        <begin position="289"/>
        <end position="291"/>
    </location>
    <ligand>
        <name>ATP</name>
        <dbReference type="ChEBI" id="CHEBI:30616"/>
    </ligand>
</feature>
<feature type="binding site" evidence="6">
    <location>
        <position position="7"/>
    </location>
    <ligand>
        <name>Mg(2+)</name>
        <dbReference type="ChEBI" id="CHEBI:18420"/>
    </ligand>
</feature>
<feature type="site" description="Transition state stabilizer" evidence="6">
    <location>
        <position position="247"/>
    </location>
</feature>
<dbReference type="PANTHER" id="PTHR21060:SF15">
    <property type="entry name" value="ACETATE KINASE-RELATED"/>
    <property type="match status" value="1"/>
</dbReference>
<accession>A0A2T1LTZ8</accession>
<organism evidence="8 9">
    <name type="scientific">Aphanothece hegewaldii CCALA 016</name>
    <dbReference type="NCBI Taxonomy" id="2107694"/>
    <lineage>
        <taxon>Bacteria</taxon>
        <taxon>Bacillati</taxon>
        <taxon>Cyanobacteriota</taxon>
        <taxon>Cyanophyceae</taxon>
        <taxon>Oscillatoriophycideae</taxon>
        <taxon>Chroococcales</taxon>
        <taxon>Aphanothecaceae</taxon>
        <taxon>Aphanothece</taxon>
    </lineage>
</organism>
<evidence type="ECO:0000313" key="9">
    <source>
        <dbReference type="Proteomes" id="UP000239001"/>
    </source>
</evidence>
<keyword evidence="6" id="KW-0963">Cytoplasm</keyword>
<sequence length="403" mass="44505">MKILVLNAGSSSQKSCLYQIPDDQIPEHPLEPLWKADIDWTTSADYGMLTVKANGVKQEIKIPSDNRSVGVVKLLDTLVQGDTKVIENLSEIQGVGHRIVHGGKKYSEATLITPDVKQEIETLIPLAPAHNSAHLDGIAAIERALKDVPQVAVFDTAFHTSMPLETSIYPLPYEWSEKGIRRYGFHGTSHQYCAYRAAQILGKPITSLKIISCHLGNGCSLTAIKEGKSINTTMGFTPLEGLMMGTRSGSFDPGILIYIMREHLYDIEQLNTLLNQESGLKGISGISGDLRPVLQAMEQGNERAKLAFNMYIRRIKEGIGEMLSSLEGVDVLLFTAGVGENAAIVREKVCEGYGFLGWKIDQNKNNSRPVDQDIATSDSTIRILVIHTEEDWAIARETWHKIH</sequence>
<dbReference type="PRINTS" id="PR00471">
    <property type="entry name" value="ACETATEKNASE"/>
</dbReference>
<comment type="catalytic activity">
    <reaction evidence="6">
        <text>acetate + ATP = acetyl phosphate + ADP</text>
        <dbReference type="Rhea" id="RHEA:11352"/>
        <dbReference type="ChEBI" id="CHEBI:22191"/>
        <dbReference type="ChEBI" id="CHEBI:30089"/>
        <dbReference type="ChEBI" id="CHEBI:30616"/>
        <dbReference type="ChEBI" id="CHEBI:456216"/>
        <dbReference type="EC" id="2.7.2.1"/>
    </reaction>
</comment>
<comment type="similarity">
    <text evidence="1 6 7">Belongs to the acetokinase family.</text>
</comment>
<dbReference type="CDD" id="cd24010">
    <property type="entry name" value="ASKHA_NBD_AcK_PK"/>
    <property type="match status" value="1"/>
</dbReference>
<dbReference type="InterPro" id="IPR004372">
    <property type="entry name" value="Ac/propionate_kinase"/>
</dbReference>
<dbReference type="PROSITE" id="PS01075">
    <property type="entry name" value="ACETATE_KINASE_1"/>
    <property type="match status" value="1"/>
</dbReference>
<evidence type="ECO:0000256" key="7">
    <source>
        <dbReference type="RuleBase" id="RU003835"/>
    </source>
</evidence>
<dbReference type="OrthoDB" id="9802453at2"/>
<dbReference type="UniPathway" id="UPA00340">
    <property type="reaction ID" value="UER00458"/>
</dbReference>
<dbReference type="SUPFAM" id="SSF53067">
    <property type="entry name" value="Actin-like ATPase domain"/>
    <property type="match status" value="2"/>
</dbReference>
<evidence type="ECO:0000256" key="4">
    <source>
        <dbReference type="ARBA" id="ARBA00022777"/>
    </source>
</evidence>
<protein>
    <recommendedName>
        <fullName evidence="6">Acetate kinase</fullName>
        <ecNumber evidence="6">2.7.2.1</ecNumber>
    </recommendedName>
    <alternativeName>
        <fullName evidence="6">Acetokinase</fullName>
    </alternativeName>
</protein>
<dbReference type="InterPro" id="IPR023865">
    <property type="entry name" value="Aliphatic_acid_kinase_CS"/>
</dbReference>
<comment type="function">
    <text evidence="6">Catalyzes the formation of acetyl phosphate from acetate and ATP. Can also catalyze the reverse reaction.</text>
</comment>
<keyword evidence="9" id="KW-1185">Reference proteome</keyword>
<dbReference type="GO" id="GO:0008776">
    <property type="term" value="F:acetate kinase activity"/>
    <property type="evidence" value="ECO:0007669"/>
    <property type="project" value="UniProtKB-UniRule"/>
</dbReference>
<dbReference type="AlphaFoldDB" id="A0A2T1LTZ8"/>
<dbReference type="InterPro" id="IPR000890">
    <property type="entry name" value="Aliphatic_acid_kin_short-chain"/>
</dbReference>
<dbReference type="PANTHER" id="PTHR21060">
    <property type="entry name" value="ACETATE KINASE"/>
    <property type="match status" value="1"/>
</dbReference>
<dbReference type="GO" id="GO:0005524">
    <property type="term" value="F:ATP binding"/>
    <property type="evidence" value="ECO:0007669"/>
    <property type="project" value="UniProtKB-KW"/>
</dbReference>
<evidence type="ECO:0000256" key="1">
    <source>
        <dbReference type="ARBA" id="ARBA00008748"/>
    </source>
</evidence>
<proteinExistence type="inferred from homology"/>
<dbReference type="PROSITE" id="PS01076">
    <property type="entry name" value="ACETATE_KINASE_2"/>
    <property type="match status" value="1"/>
</dbReference>
<keyword evidence="4 6" id="KW-0418">Kinase</keyword>
<dbReference type="GO" id="GO:0006083">
    <property type="term" value="P:acetate metabolic process"/>
    <property type="evidence" value="ECO:0007669"/>
    <property type="project" value="TreeGrafter"/>
</dbReference>
<dbReference type="RefSeq" id="WP_106458442.1">
    <property type="nucleotide sequence ID" value="NZ_PXOH01000025.1"/>
</dbReference>
<dbReference type="Proteomes" id="UP000239001">
    <property type="component" value="Unassembled WGS sequence"/>
</dbReference>
<evidence type="ECO:0000313" key="8">
    <source>
        <dbReference type="EMBL" id="PSF34597.1"/>
    </source>
</evidence>
<evidence type="ECO:0000256" key="5">
    <source>
        <dbReference type="ARBA" id="ARBA00022840"/>
    </source>
</evidence>
<keyword evidence="2 6" id="KW-0808">Transferase</keyword>
<evidence type="ECO:0000256" key="6">
    <source>
        <dbReference type="HAMAP-Rule" id="MF_00020"/>
    </source>
</evidence>
<reference evidence="8 9" key="1">
    <citation type="submission" date="2018-03" db="EMBL/GenBank/DDBJ databases">
        <title>The ancient ancestry and fast evolution of plastids.</title>
        <authorList>
            <person name="Moore K.R."/>
            <person name="Magnabosco C."/>
            <person name="Momper L."/>
            <person name="Gold D.A."/>
            <person name="Bosak T."/>
            <person name="Fournier G.P."/>
        </authorList>
    </citation>
    <scope>NUCLEOTIDE SEQUENCE [LARGE SCALE GENOMIC DNA]</scope>
    <source>
        <strain evidence="8 9">CCALA 016</strain>
    </source>
</reference>